<organism evidence="4 5">
    <name type="scientific">Emiliania huxleyi (strain CCMP1516)</name>
    <dbReference type="NCBI Taxonomy" id="280463"/>
    <lineage>
        <taxon>Eukaryota</taxon>
        <taxon>Haptista</taxon>
        <taxon>Haptophyta</taxon>
        <taxon>Prymnesiophyceae</taxon>
        <taxon>Isochrysidales</taxon>
        <taxon>Noelaerhabdaceae</taxon>
        <taxon>Emiliania</taxon>
    </lineage>
</organism>
<dbReference type="InterPro" id="IPR004827">
    <property type="entry name" value="bZIP"/>
</dbReference>
<proteinExistence type="predicted"/>
<accession>A0A0D3J6N1</accession>
<evidence type="ECO:0000313" key="4">
    <source>
        <dbReference type="EnsemblProtists" id="EOD19166"/>
    </source>
</evidence>
<feature type="region of interest" description="Disordered" evidence="2">
    <location>
        <begin position="1"/>
        <end position="24"/>
    </location>
</feature>
<keyword evidence="1" id="KW-0175">Coiled coil</keyword>
<dbReference type="GO" id="GO:0003700">
    <property type="term" value="F:DNA-binding transcription factor activity"/>
    <property type="evidence" value="ECO:0007669"/>
    <property type="project" value="InterPro"/>
</dbReference>
<reference evidence="5" key="1">
    <citation type="journal article" date="2013" name="Nature">
        <title>Pan genome of the phytoplankton Emiliania underpins its global distribution.</title>
        <authorList>
            <person name="Read B.A."/>
            <person name="Kegel J."/>
            <person name="Klute M.J."/>
            <person name="Kuo A."/>
            <person name="Lefebvre S.C."/>
            <person name="Maumus F."/>
            <person name="Mayer C."/>
            <person name="Miller J."/>
            <person name="Monier A."/>
            <person name="Salamov A."/>
            <person name="Young J."/>
            <person name="Aguilar M."/>
            <person name="Claverie J.M."/>
            <person name="Frickenhaus S."/>
            <person name="Gonzalez K."/>
            <person name="Herman E.K."/>
            <person name="Lin Y.C."/>
            <person name="Napier J."/>
            <person name="Ogata H."/>
            <person name="Sarno A.F."/>
            <person name="Shmutz J."/>
            <person name="Schroeder D."/>
            <person name="de Vargas C."/>
            <person name="Verret F."/>
            <person name="von Dassow P."/>
            <person name="Valentin K."/>
            <person name="Van de Peer Y."/>
            <person name="Wheeler G."/>
            <person name="Dacks J.B."/>
            <person name="Delwiche C.F."/>
            <person name="Dyhrman S.T."/>
            <person name="Glockner G."/>
            <person name="John U."/>
            <person name="Richards T."/>
            <person name="Worden A.Z."/>
            <person name="Zhang X."/>
            <person name="Grigoriev I.V."/>
            <person name="Allen A.E."/>
            <person name="Bidle K."/>
            <person name="Borodovsky M."/>
            <person name="Bowler C."/>
            <person name="Brownlee C."/>
            <person name="Cock J.M."/>
            <person name="Elias M."/>
            <person name="Gladyshev V.N."/>
            <person name="Groth M."/>
            <person name="Guda C."/>
            <person name="Hadaegh A."/>
            <person name="Iglesias-Rodriguez M.D."/>
            <person name="Jenkins J."/>
            <person name="Jones B.M."/>
            <person name="Lawson T."/>
            <person name="Leese F."/>
            <person name="Lindquist E."/>
            <person name="Lobanov A."/>
            <person name="Lomsadze A."/>
            <person name="Malik S.B."/>
            <person name="Marsh M.E."/>
            <person name="Mackinder L."/>
            <person name="Mock T."/>
            <person name="Mueller-Roeber B."/>
            <person name="Pagarete A."/>
            <person name="Parker M."/>
            <person name="Probert I."/>
            <person name="Quesneville H."/>
            <person name="Raines C."/>
            <person name="Rensing S.A."/>
            <person name="Riano-Pachon D.M."/>
            <person name="Richier S."/>
            <person name="Rokitta S."/>
            <person name="Shiraiwa Y."/>
            <person name="Soanes D.M."/>
            <person name="van der Giezen M."/>
            <person name="Wahlund T.M."/>
            <person name="Williams B."/>
            <person name="Wilson W."/>
            <person name="Wolfe G."/>
            <person name="Wurch L.L."/>
        </authorList>
    </citation>
    <scope>NUCLEOTIDE SEQUENCE</scope>
</reference>
<dbReference type="Pfam" id="PF07716">
    <property type="entry name" value="bZIP_2"/>
    <property type="match status" value="1"/>
</dbReference>
<dbReference type="PaxDb" id="2903-EOD19166"/>
<evidence type="ECO:0000313" key="5">
    <source>
        <dbReference type="Proteomes" id="UP000013827"/>
    </source>
</evidence>
<evidence type="ECO:0000256" key="2">
    <source>
        <dbReference type="SAM" id="MobiDB-lite"/>
    </source>
</evidence>
<dbReference type="EnsemblProtists" id="EOD19166">
    <property type="protein sequence ID" value="EOD19166"/>
    <property type="gene ID" value="EMIHUDRAFT_255723"/>
</dbReference>
<sequence>MGCTAAKMEHAGTDNINGGADIEVEPRAEIQSLKDENQALKDENQALKDKVQALEAEKAT</sequence>
<feature type="coiled-coil region" evidence="1">
    <location>
        <begin position="30"/>
        <end position="57"/>
    </location>
</feature>
<evidence type="ECO:0000256" key="1">
    <source>
        <dbReference type="SAM" id="Coils"/>
    </source>
</evidence>
<dbReference type="Gene3D" id="1.20.5.170">
    <property type="match status" value="1"/>
</dbReference>
<keyword evidence="5" id="KW-1185">Reference proteome</keyword>
<evidence type="ECO:0000259" key="3">
    <source>
        <dbReference type="Pfam" id="PF07716"/>
    </source>
</evidence>
<protein>
    <recommendedName>
        <fullName evidence="3">BZIP domain-containing protein</fullName>
    </recommendedName>
</protein>
<dbReference type="AlphaFoldDB" id="A0A0D3J6N1"/>
<reference evidence="4" key="2">
    <citation type="submission" date="2024-10" db="UniProtKB">
        <authorList>
            <consortium name="EnsemblProtists"/>
        </authorList>
    </citation>
    <scope>IDENTIFICATION</scope>
</reference>
<feature type="domain" description="BZIP" evidence="3">
    <location>
        <begin position="27"/>
        <end position="57"/>
    </location>
</feature>
<name>A0A0D3J6N1_EMIH1</name>
<dbReference type="Proteomes" id="UP000013827">
    <property type="component" value="Unassembled WGS sequence"/>
</dbReference>